<dbReference type="PIRSF" id="PIRSF033328">
    <property type="entry name" value="Phest_Mll4975"/>
    <property type="match status" value="1"/>
</dbReference>
<keyword evidence="2" id="KW-1185">Reference proteome</keyword>
<dbReference type="Gene3D" id="3.90.1140.10">
    <property type="entry name" value="Cyclic phosphodiesterase"/>
    <property type="match status" value="1"/>
</dbReference>
<sequence length="229" mass="25428">MSMSEYSRFAVYFLPEGDLAEFGATWLGWDVDQGAPVAQPRVDPLGDRIEKITNKPRKYGFHATIKPPFRLADGVSQRDVEDAMAEFACSFAPVHLQSLALSQIGRFHALCPTGDVTALNAMAAACVTELDHLRAPLTDDELARRRKHRLTDAQDALLEKWGYPYVLNEFRFHMTLTGSVKDADRDDVLAALDSALPDLPQPYALQGIALVGERADGMFQTIHRYTFSG</sequence>
<name>A0A1H6AI79_9RHOB</name>
<dbReference type="NCBIfam" id="TIGR03223">
    <property type="entry name" value="Phn_opern_protn"/>
    <property type="match status" value="1"/>
</dbReference>
<evidence type="ECO:0000313" key="2">
    <source>
        <dbReference type="Proteomes" id="UP000236752"/>
    </source>
</evidence>
<accession>A0A1H6AI79</accession>
<dbReference type="AlphaFoldDB" id="A0A1H6AI79"/>
<dbReference type="Pfam" id="PF06299">
    <property type="entry name" value="DUF1045"/>
    <property type="match status" value="1"/>
</dbReference>
<evidence type="ECO:0000313" key="1">
    <source>
        <dbReference type="EMBL" id="SEG48443.1"/>
    </source>
</evidence>
<dbReference type="EMBL" id="FNUZ01000005">
    <property type="protein sequence ID" value="SEG48443.1"/>
    <property type="molecule type" value="Genomic_DNA"/>
</dbReference>
<dbReference type="InterPro" id="IPR009389">
    <property type="entry name" value="DUF1045"/>
</dbReference>
<organism evidence="1 2">
    <name type="scientific">Thalassococcus halodurans</name>
    <dbReference type="NCBI Taxonomy" id="373675"/>
    <lineage>
        <taxon>Bacteria</taxon>
        <taxon>Pseudomonadati</taxon>
        <taxon>Pseudomonadota</taxon>
        <taxon>Alphaproteobacteria</taxon>
        <taxon>Rhodobacterales</taxon>
        <taxon>Roseobacteraceae</taxon>
        <taxon>Thalassococcus</taxon>
    </lineage>
</organism>
<protein>
    <submittedName>
        <fullName evidence="1">Putative phosphonate metabolism protein</fullName>
    </submittedName>
</protein>
<reference evidence="1 2" key="1">
    <citation type="submission" date="2016-10" db="EMBL/GenBank/DDBJ databases">
        <authorList>
            <person name="de Groot N.N."/>
        </authorList>
    </citation>
    <scope>NUCLEOTIDE SEQUENCE [LARGE SCALE GENOMIC DNA]</scope>
    <source>
        <strain evidence="1 2">DSM 26915</strain>
    </source>
</reference>
<gene>
    <name evidence="1" type="ORF">SAMN04488045_2967</name>
</gene>
<proteinExistence type="predicted"/>
<dbReference type="Proteomes" id="UP000236752">
    <property type="component" value="Unassembled WGS sequence"/>
</dbReference>